<evidence type="ECO:0000256" key="2">
    <source>
        <dbReference type="ARBA" id="ARBA00004123"/>
    </source>
</evidence>
<comment type="caution">
    <text evidence="11">The sequence shown here is derived from an EMBL/GenBank/DDBJ whole genome shotgun (WGS) entry which is preliminary data.</text>
</comment>
<dbReference type="GO" id="GO:0035514">
    <property type="term" value="F:DNA demethylase activity"/>
    <property type="evidence" value="ECO:0007669"/>
    <property type="project" value="InterPro"/>
</dbReference>
<evidence type="ECO:0000256" key="5">
    <source>
        <dbReference type="ARBA" id="ARBA00023004"/>
    </source>
</evidence>
<dbReference type="SMART" id="SM00525">
    <property type="entry name" value="FES"/>
    <property type="match status" value="1"/>
</dbReference>
<dbReference type="InterPro" id="IPR044811">
    <property type="entry name" value="DME/ROS1"/>
</dbReference>
<keyword evidence="8" id="KW-0539">Nucleus</keyword>
<evidence type="ECO:0000256" key="9">
    <source>
        <dbReference type="SAM" id="MobiDB-lite"/>
    </source>
</evidence>
<dbReference type="InterPro" id="IPR023170">
    <property type="entry name" value="HhH_base_excis_C"/>
</dbReference>
<dbReference type="GO" id="GO:0046872">
    <property type="term" value="F:metal ion binding"/>
    <property type="evidence" value="ECO:0007669"/>
    <property type="project" value="UniProtKB-KW"/>
</dbReference>
<organism evidence="11 12">
    <name type="scientific">Heracleum sosnowskyi</name>
    <dbReference type="NCBI Taxonomy" id="360622"/>
    <lineage>
        <taxon>Eukaryota</taxon>
        <taxon>Viridiplantae</taxon>
        <taxon>Streptophyta</taxon>
        <taxon>Embryophyta</taxon>
        <taxon>Tracheophyta</taxon>
        <taxon>Spermatophyta</taxon>
        <taxon>Magnoliopsida</taxon>
        <taxon>eudicotyledons</taxon>
        <taxon>Gunneridae</taxon>
        <taxon>Pentapetalae</taxon>
        <taxon>asterids</taxon>
        <taxon>campanulids</taxon>
        <taxon>Apiales</taxon>
        <taxon>Apiaceae</taxon>
        <taxon>Apioideae</taxon>
        <taxon>apioid superclade</taxon>
        <taxon>Tordylieae</taxon>
        <taxon>Tordyliinae</taxon>
        <taxon>Heracleum</taxon>
    </lineage>
</organism>
<keyword evidence="6" id="KW-0411">Iron-sulfur</keyword>
<feature type="domain" description="HhH-GPD" evidence="10">
    <location>
        <begin position="1130"/>
        <end position="1289"/>
    </location>
</feature>
<dbReference type="GO" id="GO:0141166">
    <property type="term" value="P:chromosomal 5-methylcytosine DNA demethylation pathway"/>
    <property type="evidence" value="ECO:0007669"/>
    <property type="project" value="InterPro"/>
</dbReference>
<dbReference type="Pfam" id="PF15628">
    <property type="entry name" value="RRM_DME"/>
    <property type="match status" value="1"/>
</dbReference>
<dbReference type="InterPro" id="IPR011257">
    <property type="entry name" value="DNA_glycosylase"/>
</dbReference>
<sequence>MECKELVPWVPFTPQKLCLKSINGESKCKDSNFIQAVDDNGGLCDEKVENLGSANGVVIKLGVEADESRCTENEEHRVTECEDAARILYCAEKLPEHVDFPSVSTPCPAEKQDNGTRHTDDESRCRQQEEQRMGEFEEVNLHCAENLPRNVDSPSVSTPYPGEKQDNRKRHNDGYDLNKKPKQRPKVKKHRPKIAVDRWTPRKTPKAQTPKKSTPKNFKPSTPKNVNLRGKRYSGKSSNSKGLIGTTENVKGEANFETSTCVAVSCKRSLKFECEAVDKCDGVLELCNGPHQYQHQLQSVEGFSLEVNTDLSMCSDFNTESEKSGENCSKRYLYHYQRRMRGVDKSLLKANIGIKIGTEECTNSSFNTDVNQLIFDAPHEMKKQSIFEQSNLHGNSKAGCLQFYRRTFRVNQCRQNSRKSGPNFPKICKKSRTTRRKQTTFLTIWSVVEGARGGAKRKGARGRCKQITRNFCAQVNWKIVHKGIRSLRKSKYQRPLSVCRDLKIEKQRLKMIMPSEEQTQAAIADPESFKCVVGLSPVAKSRGKRSKRSIRQIIPNPILKELSSASYASKVYEPETYGELQLVESENDQSWRKYSSGFCNEGIVDCDTDIEGGHHVKEAQTQTLVDVQLLKYEKFLDCSLNTPTFLLDENHEIEVHRNQRLQPEEYHLDCSLNTSSIFLNDVEVHGNKRLQQDENHLDCCSLNTPSVFLDDVEAHSNERLQPENYLNCSWNNCLDVVVYQYENNSPRRKAVPPRRKAVRPTHECSNYAFVRGLMDIIVKLKRLNIYDECNELVALNPDFDDGTLVEIGPPKKRNVVPKVALDSETLRMFKLMMDNNGNEYSEDTEKDKNEWWAKEREVFRGRADSFIARMHLMQGDRRFSKWKGSVVDSIVGVYLTQNVNDVLSSSAFINLAAKYPVKPRSKEISEDVEFIFNQESVGNDTRGSATQVVGNKCIDVKDDGDIEGVEFKQPCSHAFPVQGLEASLLDMDLNRNNKFDTGETSNFRKLLELEELSFLQQFYGSENALSSYNIDMDLKPSTAERSMHTSVSTAPFDLNVDPLGISREREAQHKSESIGTLELSGSQITTHHNVSKKSKPKNHSRKDEKKKKTGADWEELRKTYCKNNERGKDDDTMDAVDWEAVRNATHREVSDTIQERGMNNILAARIKDFLERVVQDHGKIDLEWLRDVPPDDAKDFLLSIEGLGLKSVECVRLLTLHHRAFPVDTNVARVAVRLGWVPLAPLPEELKLHLLDSYPLLDKIQIYLFPRLCNLDQETLYQLHYQLITFGKVFCTKRNPNCSACPLKGECKHYASSVASSRLALPWLKDKNFVASNLSAEASDQNRSVFITPLPDSLSEVKISDEADPNLSEINVLDSTYQTQDFQPIIEVPESPRPESVEPQELSDIEDYFIDSDDEIPTIRLNEKELKKNLQNILVTEYMFQEGDIADALTALTKEAASVHPRKYKFIEKLKTVHQVFELPDFHPLLEKFEERVTGDPCPYLLAIWPTGVISKPFQHHSSSGCSQESGMNNEVAIYPSTSTNQGETIKGTILIPCRTANRGTFPLNGTYFQVNEVFADFESSKHPIDIPEAWICNLPRRSLHCGVNATTIFRGSIMEEIQYCFWRGYICVRGFDRRERVTKDLHQRFHISPSAISKMRAGTRRGKNEKHFT</sequence>
<dbReference type="Gene3D" id="1.10.1670.10">
    <property type="entry name" value="Helix-hairpin-Helix base-excision DNA repair enzymes (C-terminal)"/>
    <property type="match status" value="1"/>
</dbReference>
<comment type="cofactor">
    <cofactor evidence="1">
        <name>[4Fe-4S] cluster</name>
        <dbReference type="ChEBI" id="CHEBI:49883"/>
    </cofactor>
</comment>
<feature type="compositionally biased region" description="Polar residues" evidence="9">
    <location>
        <begin position="1079"/>
        <end position="1088"/>
    </location>
</feature>
<dbReference type="CDD" id="cd00056">
    <property type="entry name" value="ENDO3c"/>
    <property type="match status" value="1"/>
</dbReference>
<dbReference type="InterPro" id="IPR003265">
    <property type="entry name" value="HhH-GPD_domain"/>
</dbReference>
<feature type="region of interest" description="Disordered" evidence="9">
    <location>
        <begin position="101"/>
        <end position="132"/>
    </location>
</feature>
<protein>
    <recommendedName>
        <fullName evidence="10">HhH-GPD domain-containing protein</fullName>
    </recommendedName>
</protein>
<feature type="region of interest" description="Disordered" evidence="9">
    <location>
        <begin position="1065"/>
        <end position="1110"/>
    </location>
</feature>
<evidence type="ECO:0000313" key="11">
    <source>
        <dbReference type="EMBL" id="KAK1388263.1"/>
    </source>
</evidence>
<accession>A0AAD8MYF9</accession>
<dbReference type="InterPro" id="IPR003651">
    <property type="entry name" value="Endonuclease3_FeS-loop_motif"/>
</dbReference>
<evidence type="ECO:0000256" key="1">
    <source>
        <dbReference type="ARBA" id="ARBA00001966"/>
    </source>
</evidence>
<dbReference type="Proteomes" id="UP001237642">
    <property type="component" value="Unassembled WGS sequence"/>
</dbReference>
<name>A0AAD8MYF9_9APIA</name>
<dbReference type="GO" id="GO:0051539">
    <property type="term" value="F:4 iron, 4 sulfur cluster binding"/>
    <property type="evidence" value="ECO:0007669"/>
    <property type="project" value="InterPro"/>
</dbReference>
<evidence type="ECO:0000313" key="12">
    <source>
        <dbReference type="Proteomes" id="UP001237642"/>
    </source>
</evidence>
<reference evidence="11" key="2">
    <citation type="submission" date="2023-05" db="EMBL/GenBank/DDBJ databases">
        <authorList>
            <person name="Schelkunov M.I."/>
        </authorList>
    </citation>
    <scope>NUCLEOTIDE SEQUENCE</scope>
    <source>
        <strain evidence="11">Hsosn_3</strain>
        <tissue evidence="11">Leaf</tissue>
    </source>
</reference>
<keyword evidence="12" id="KW-1185">Reference proteome</keyword>
<evidence type="ECO:0000259" key="10">
    <source>
        <dbReference type="SMART" id="SM00478"/>
    </source>
</evidence>
<proteinExistence type="inferred from homology"/>
<feature type="compositionally biased region" description="Basic and acidic residues" evidence="9">
    <location>
        <begin position="110"/>
        <end position="132"/>
    </location>
</feature>
<comment type="similarity">
    <text evidence="3">Belongs to the DNA glycosylase family. DEMETER subfamily.</text>
</comment>
<feature type="compositionally biased region" description="Basic residues" evidence="9">
    <location>
        <begin position="180"/>
        <end position="193"/>
    </location>
</feature>
<keyword evidence="4" id="KW-0479">Metal-binding</keyword>
<reference evidence="11" key="1">
    <citation type="submission" date="2023-02" db="EMBL/GenBank/DDBJ databases">
        <title>Genome of toxic invasive species Heracleum sosnowskyi carries increased number of genes despite the absence of recent whole-genome duplications.</title>
        <authorList>
            <person name="Schelkunov M."/>
            <person name="Shtratnikova V."/>
            <person name="Makarenko M."/>
            <person name="Klepikova A."/>
            <person name="Omelchenko D."/>
            <person name="Novikova G."/>
            <person name="Obukhova E."/>
            <person name="Bogdanov V."/>
            <person name="Penin A."/>
            <person name="Logacheva M."/>
        </authorList>
    </citation>
    <scope>NUCLEOTIDE SEQUENCE</scope>
    <source>
        <strain evidence="11">Hsosn_3</strain>
        <tissue evidence="11">Leaf</tissue>
    </source>
</reference>
<gene>
    <name evidence="11" type="ORF">POM88_016441</name>
</gene>
<feature type="compositionally biased region" description="Basic residues" evidence="9">
    <location>
        <begin position="1089"/>
        <end position="1108"/>
    </location>
</feature>
<dbReference type="GO" id="GO:0003677">
    <property type="term" value="F:DNA binding"/>
    <property type="evidence" value="ECO:0007669"/>
    <property type="project" value="UniProtKB-KW"/>
</dbReference>
<dbReference type="GO" id="GO:0006284">
    <property type="term" value="P:base-excision repair"/>
    <property type="evidence" value="ECO:0007669"/>
    <property type="project" value="InterPro"/>
</dbReference>
<dbReference type="GO" id="GO:0019104">
    <property type="term" value="F:DNA N-glycosylase activity"/>
    <property type="evidence" value="ECO:0007669"/>
    <property type="project" value="InterPro"/>
</dbReference>
<feature type="region of interest" description="Disordered" evidence="9">
    <location>
        <begin position="145"/>
        <end position="241"/>
    </location>
</feature>
<dbReference type="Gene3D" id="1.10.340.30">
    <property type="entry name" value="Hypothetical protein, domain 2"/>
    <property type="match status" value="1"/>
</dbReference>
<keyword evidence="5" id="KW-0408">Iron</keyword>
<dbReference type="EMBL" id="JAUIZM010000004">
    <property type="protein sequence ID" value="KAK1388263.1"/>
    <property type="molecule type" value="Genomic_DNA"/>
</dbReference>
<evidence type="ECO:0000256" key="7">
    <source>
        <dbReference type="ARBA" id="ARBA00023125"/>
    </source>
</evidence>
<dbReference type="PANTHER" id="PTHR46213">
    <property type="entry name" value="TRANSCRIPTIONAL ACTIVATOR DEMETER"/>
    <property type="match status" value="1"/>
</dbReference>
<evidence type="ECO:0000256" key="6">
    <source>
        <dbReference type="ARBA" id="ARBA00023014"/>
    </source>
</evidence>
<feature type="compositionally biased region" description="Polar residues" evidence="9">
    <location>
        <begin position="206"/>
        <end position="225"/>
    </location>
</feature>
<dbReference type="PANTHER" id="PTHR46213:SF13">
    <property type="entry name" value="DEMETER-LIKE PROTEIN 2-RELATED"/>
    <property type="match status" value="1"/>
</dbReference>
<dbReference type="InterPro" id="IPR028925">
    <property type="entry name" value="RRM_DME"/>
</dbReference>
<dbReference type="GO" id="GO:0005634">
    <property type="term" value="C:nucleus"/>
    <property type="evidence" value="ECO:0007669"/>
    <property type="project" value="UniProtKB-SubCell"/>
</dbReference>
<comment type="subcellular location">
    <subcellularLocation>
        <location evidence="2">Nucleus</location>
    </subcellularLocation>
</comment>
<keyword evidence="7" id="KW-0238">DNA-binding</keyword>
<dbReference type="SMART" id="SM00478">
    <property type="entry name" value="ENDO3c"/>
    <property type="match status" value="1"/>
</dbReference>
<evidence type="ECO:0000256" key="8">
    <source>
        <dbReference type="ARBA" id="ARBA00023242"/>
    </source>
</evidence>
<evidence type="ECO:0000256" key="4">
    <source>
        <dbReference type="ARBA" id="ARBA00022723"/>
    </source>
</evidence>
<evidence type="ECO:0000256" key="3">
    <source>
        <dbReference type="ARBA" id="ARBA00005646"/>
    </source>
</evidence>
<dbReference type="SUPFAM" id="SSF48150">
    <property type="entry name" value="DNA-glycosylase"/>
    <property type="match status" value="1"/>
</dbReference>